<dbReference type="EMBL" id="JBEPMJ010000007">
    <property type="protein sequence ID" value="MET3750025.1"/>
    <property type="molecule type" value="Genomic_DNA"/>
</dbReference>
<keyword evidence="1" id="KW-1133">Transmembrane helix</keyword>
<sequence>MKIFIVMGVGILIGRFLMTGRIKKWNERLAMLCTLLLIFSMGVMLGQKENFLSELSSLGLKSFLFFLIPTLVSIILVYILTKRFMEKKHSDSEGEDK</sequence>
<keyword evidence="1" id="KW-0472">Membrane</keyword>
<proteinExistence type="predicted"/>
<gene>
    <name evidence="2" type="ORF">ABID24_001260</name>
</gene>
<evidence type="ECO:0000313" key="3">
    <source>
        <dbReference type="Proteomes" id="UP001549106"/>
    </source>
</evidence>
<dbReference type="RefSeq" id="WP_173752594.1">
    <property type="nucleotide sequence ID" value="NZ_BAABXP010000008.1"/>
</dbReference>
<feature type="transmembrane region" description="Helical" evidence="1">
    <location>
        <begin position="62"/>
        <end position="80"/>
    </location>
</feature>
<dbReference type="Proteomes" id="UP001549106">
    <property type="component" value="Unassembled WGS sequence"/>
</dbReference>
<protein>
    <submittedName>
        <fullName evidence="2">Uncharacterized membrane protein YbjE (DUF340 family)</fullName>
    </submittedName>
</protein>
<reference evidence="2 3" key="1">
    <citation type="submission" date="2024-06" db="EMBL/GenBank/DDBJ databases">
        <title>Genomic Encyclopedia of Type Strains, Phase IV (KMG-IV): sequencing the most valuable type-strain genomes for metagenomic binning, comparative biology and taxonomic classification.</title>
        <authorList>
            <person name="Goeker M."/>
        </authorList>
    </citation>
    <scope>NUCLEOTIDE SEQUENCE [LARGE SCALE GENOMIC DNA]</scope>
    <source>
        <strain evidence="2 3">DSM 29492</strain>
    </source>
</reference>
<evidence type="ECO:0000313" key="2">
    <source>
        <dbReference type="EMBL" id="MET3750025.1"/>
    </source>
</evidence>
<organism evidence="2 3">
    <name type="scientific">Blautia caecimuris</name>
    <dbReference type="NCBI Taxonomy" id="1796615"/>
    <lineage>
        <taxon>Bacteria</taxon>
        <taxon>Bacillati</taxon>
        <taxon>Bacillota</taxon>
        <taxon>Clostridia</taxon>
        <taxon>Lachnospirales</taxon>
        <taxon>Lachnospiraceae</taxon>
        <taxon>Blautia</taxon>
    </lineage>
</organism>
<keyword evidence="3" id="KW-1185">Reference proteome</keyword>
<comment type="caution">
    <text evidence="2">The sequence shown here is derived from an EMBL/GenBank/DDBJ whole genome shotgun (WGS) entry which is preliminary data.</text>
</comment>
<keyword evidence="1" id="KW-0812">Transmembrane</keyword>
<name>A0ABV2M0N6_9FIRM</name>
<evidence type="ECO:0000256" key="1">
    <source>
        <dbReference type="SAM" id="Phobius"/>
    </source>
</evidence>
<accession>A0ABV2M0N6</accession>